<dbReference type="EMBL" id="KL660843">
    <property type="protein sequence ID" value="KFA61635.1"/>
    <property type="molecule type" value="Genomic_DNA"/>
</dbReference>
<sequence>MAIQPPHLRSAILMVAACLSVYVYIRPRATLSRTVIRANASVRQRVPPKQLPYPPDAFPGGRDVETPYGKLKVFEWGPEDGQKVLLLHGIATPCIAMGDMAHEFVNRGCRVMIFDFFGRGYSDAPSDLPYDDRLYTAQILLALASSPLAWTGNSAFHLLGYSLGGAIAACFAAYYPHLLQSVTLACPGGLVRNSHISWKSQLLYSDAFLPVSLRTWLVERRLQPNRAAPAEVPERDDADIDFDAVFVSSEKKDVTVGSVIEWQLESNRGFVPAYMSTICLAPIYNQHESMAWGRLRNHLAQRRHGTSTKPEGLPSGRICLILAERDVIVKKDEWIEDSRRILGADAVDIHVMRGGHEIGISKGKEIAGIVVQTWATTTSNELHQ</sequence>
<evidence type="ECO:0000259" key="1">
    <source>
        <dbReference type="Pfam" id="PF00561"/>
    </source>
</evidence>
<dbReference type="InParanoid" id="A0A084QCF0"/>
<dbReference type="AlphaFoldDB" id="A0A084QCF0"/>
<dbReference type="InterPro" id="IPR050266">
    <property type="entry name" value="AB_hydrolase_sf"/>
</dbReference>
<dbReference type="GO" id="GO:0016020">
    <property type="term" value="C:membrane"/>
    <property type="evidence" value="ECO:0007669"/>
    <property type="project" value="TreeGrafter"/>
</dbReference>
<dbReference type="PANTHER" id="PTHR43798:SF33">
    <property type="entry name" value="HYDROLASE, PUTATIVE (AFU_ORTHOLOGUE AFUA_2G14860)-RELATED"/>
    <property type="match status" value="1"/>
</dbReference>
<accession>A0A084QCF0</accession>
<dbReference type="OMA" id="IHVFEWG"/>
<name>A0A084QCF0_STAC4</name>
<feature type="non-terminal residue" evidence="2">
    <location>
        <position position="384"/>
    </location>
</feature>
<reference evidence="2 3" key="1">
    <citation type="journal article" date="2014" name="BMC Genomics">
        <title>Comparative genome sequencing reveals chemotype-specific gene clusters in the toxigenic black mold Stachybotrys.</title>
        <authorList>
            <person name="Semeiks J."/>
            <person name="Borek D."/>
            <person name="Otwinowski Z."/>
            <person name="Grishin N.V."/>
        </authorList>
    </citation>
    <scope>NUCLEOTIDE SEQUENCE [LARGE SCALE GENOMIC DNA]</scope>
    <source>
        <strain evidence="2 3">IBT 40285</strain>
    </source>
</reference>
<gene>
    <name evidence="2" type="ORF">S40285_06212</name>
</gene>
<evidence type="ECO:0000313" key="3">
    <source>
        <dbReference type="Proteomes" id="UP000028524"/>
    </source>
</evidence>
<protein>
    <recommendedName>
        <fullName evidence="1">AB hydrolase-1 domain-containing protein</fullName>
    </recommendedName>
</protein>
<dbReference type="HOGENOM" id="CLU_020336_11_1_1"/>
<dbReference type="PRINTS" id="PR00111">
    <property type="entry name" value="ABHYDROLASE"/>
</dbReference>
<feature type="domain" description="AB hydrolase-1" evidence="1">
    <location>
        <begin position="84"/>
        <end position="210"/>
    </location>
</feature>
<keyword evidence="3" id="KW-1185">Reference proteome</keyword>
<dbReference type="Gene3D" id="3.40.50.1820">
    <property type="entry name" value="alpha/beta hydrolase"/>
    <property type="match status" value="1"/>
</dbReference>
<dbReference type="OrthoDB" id="408373at2759"/>
<evidence type="ECO:0000313" key="2">
    <source>
        <dbReference type="EMBL" id="KFA61635.1"/>
    </source>
</evidence>
<dbReference type="STRING" id="1283841.A0A084QCF0"/>
<dbReference type="Pfam" id="PF00561">
    <property type="entry name" value="Abhydrolase_1"/>
    <property type="match status" value="1"/>
</dbReference>
<dbReference type="SUPFAM" id="SSF53474">
    <property type="entry name" value="alpha/beta-Hydrolases"/>
    <property type="match status" value="1"/>
</dbReference>
<proteinExistence type="predicted"/>
<dbReference type="Proteomes" id="UP000028524">
    <property type="component" value="Unassembled WGS sequence"/>
</dbReference>
<organism evidence="2 3">
    <name type="scientific">Stachybotrys chlorohalonatus (strain IBT 40285)</name>
    <dbReference type="NCBI Taxonomy" id="1283841"/>
    <lineage>
        <taxon>Eukaryota</taxon>
        <taxon>Fungi</taxon>
        <taxon>Dikarya</taxon>
        <taxon>Ascomycota</taxon>
        <taxon>Pezizomycotina</taxon>
        <taxon>Sordariomycetes</taxon>
        <taxon>Hypocreomycetidae</taxon>
        <taxon>Hypocreales</taxon>
        <taxon>Stachybotryaceae</taxon>
        <taxon>Stachybotrys</taxon>
    </lineage>
</organism>
<dbReference type="PANTHER" id="PTHR43798">
    <property type="entry name" value="MONOACYLGLYCEROL LIPASE"/>
    <property type="match status" value="1"/>
</dbReference>
<dbReference type="InterPro" id="IPR029058">
    <property type="entry name" value="AB_hydrolase_fold"/>
</dbReference>
<dbReference type="InterPro" id="IPR000073">
    <property type="entry name" value="AB_hydrolase_1"/>
</dbReference>